<dbReference type="AlphaFoldDB" id="A0A375DSF2"/>
<dbReference type="EMBL" id="OFSP01000066">
    <property type="protein sequence ID" value="SOY76715.1"/>
    <property type="molecule type" value="Genomic_DNA"/>
</dbReference>
<name>A0A375DSF2_9BURK</name>
<accession>A0A375DSF2</accession>
<evidence type="ECO:0000313" key="2">
    <source>
        <dbReference type="EMBL" id="SPC25271.1"/>
    </source>
</evidence>
<dbReference type="Proteomes" id="UP000257139">
    <property type="component" value="Plasmid CBM2594_p"/>
</dbReference>
<reference evidence="3 4" key="1">
    <citation type="submission" date="2018-01" db="EMBL/GenBank/DDBJ databases">
        <authorList>
            <person name="Clerissi C."/>
        </authorList>
    </citation>
    <scope>NUCLEOTIDE SEQUENCE [LARGE SCALE GENOMIC DNA]</scope>
    <source>
        <strain evidence="1">Cupriavidus taiwanensis STM 3521</strain>
        <strain evidence="2">Cupriavidus taiwanensis STM 6021</strain>
        <plasmid evidence="3">cbm2589_p</plasmid>
        <plasmid evidence="4">cbm2594_p</plasmid>
    </source>
</reference>
<dbReference type="EMBL" id="OGUU01000032">
    <property type="protein sequence ID" value="SPC25271.1"/>
    <property type="molecule type" value="Genomic_DNA"/>
</dbReference>
<geneLocation type="plasmid" evidence="4">
    <name>cbm2594_p</name>
</geneLocation>
<evidence type="ECO:0000313" key="1">
    <source>
        <dbReference type="EMBL" id="SOY76715.1"/>
    </source>
</evidence>
<dbReference type="Proteomes" id="UP000256297">
    <property type="component" value="Plasmid CBM2589_p"/>
</dbReference>
<sequence length="29" mass="3411">MPRSAQIIMELDYLNHVEMARLVEPNRAI</sequence>
<geneLocation type="plasmid" evidence="3">
    <name>cbm2589_p</name>
</geneLocation>
<proteinExistence type="predicted"/>
<gene>
    <name evidence="1" type="ORF">CBM2589_P330003</name>
    <name evidence="2" type="ORF">CBM2594_P260003</name>
</gene>
<comment type="caution">
    <text evidence="2">The sequence shown here is derived from an EMBL/GenBank/DDBJ whole genome shotgun (WGS) entry which is preliminary data.</text>
</comment>
<organism evidence="2 4">
    <name type="scientific">Cupriavidus taiwanensis</name>
    <dbReference type="NCBI Taxonomy" id="164546"/>
    <lineage>
        <taxon>Bacteria</taxon>
        <taxon>Pseudomonadati</taxon>
        <taxon>Pseudomonadota</taxon>
        <taxon>Betaproteobacteria</taxon>
        <taxon>Burkholderiales</taxon>
        <taxon>Burkholderiaceae</taxon>
        <taxon>Cupriavidus</taxon>
    </lineage>
</organism>
<evidence type="ECO:0000313" key="4">
    <source>
        <dbReference type="Proteomes" id="UP000257139"/>
    </source>
</evidence>
<evidence type="ECO:0000313" key="3">
    <source>
        <dbReference type="Proteomes" id="UP000256297"/>
    </source>
</evidence>
<protein>
    <submittedName>
        <fullName evidence="2">Uncharacterized protein</fullName>
    </submittedName>
</protein>